<dbReference type="EMBL" id="MIKG01000028">
    <property type="protein sequence ID" value="RAO74041.1"/>
    <property type="molecule type" value="Genomic_DNA"/>
</dbReference>
<dbReference type="Proteomes" id="UP000249363">
    <property type="component" value="Unassembled WGS sequence"/>
</dbReference>
<dbReference type="InterPro" id="IPR000073">
    <property type="entry name" value="AB_hydrolase_1"/>
</dbReference>
<sequence length="249" mass="27429">MSSQSTTIIFVPGAWHSPDCFDPVIERLNKSGYITDKVHLPTVGPEKHFLDFTPDVTEIRRHILHAVDAGQKVVVVVHSYGGIPANEAIEGLDYSSRQKQNQKGGVVHLFFCCSFVIPEGQSLISAFGGNDLPWFEVANDRLSVTPATPVETFYNDMSDEDAQKAVSQIKPHSYQSFHSKCTYAAWKVVPSTYLYCLKDAAIPIAIQKAMVEQTAGGYGIHTETVDASHSPFFTVPDEVAEAIRKAARK</sequence>
<reference evidence="2 3" key="1">
    <citation type="journal article" date="2017" name="Biotechnol. Biofuels">
        <title>Differential beta-glucosidase expression as a function of carbon source availability in Talaromyces amestolkiae: a genomic and proteomic approach.</title>
        <authorList>
            <person name="de Eugenio L.I."/>
            <person name="Mendez-Liter J.A."/>
            <person name="Nieto-Dominguez M."/>
            <person name="Alonso L."/>
            <person name="Gil-Munoz J."/>
            <person name="Barriuso J."/>
            <person name="Prieto A."/>
            <person name="Martinez M.J."/>
        </authorList>
    </citation>
    <scope>NUCLEOTIDE SEQUENCE [LARGE SCALE GENOMIC DNA]</scope>
    <source>
        <strain evidence="2 3">CIB</strain>
    </source>
</reference>
<evidence type="ECO:0000259" key="1">
    <source>
        <dbReference type="Pfam" id="PF12697"/>
    </source>
</evidence>
<dbReference type="Gene3D" id="3.40.50.1820">
    <property type="entry name" value="alpha/beta hydrolase"/>
    <property type="match status" value="1"/>
</dbReference>
<dbReference type="Pfam" id="PF12697">
    <property type="entry name" value="Abhydrolase_6"/>
    <property type="match status" value="1"/>
</dbReference>
<dbReference type="STRING" id="1196081.A0A364LE98"/>
<dbReference type="InterPro" id="IPR029058">
    <property type="entry name" value="AB_hydrolase_fold"/>
</dbReference>
<name>A0A364LE98_TALAM</name>
<accession>A0A364LE98</accession>
<proteinExistence type="predicted"/>
<feature type="domain" description="AB hydrolase-1" evidence="1">
    <location>
        <begin position="8"/>
        <end position="242"/>
    </location>
</feature>
<dbReference type="InterPro" id="IPR052897">
    <property type="entry name" value="Sec-Metab_Biosynth_Hydrolase"/>
</dbReference>
<keyword evidence="3" id="KW-1185">Reference proteome</keyword>
<dbReference type="RefSeq" id="XP_040738555.1">
    <property type="nucleotide sequence ID" value="XM_040872641.1"/>
</dbReference>
<comment type="caution">
    <text evidence="2">The sequence shown here is derived from an EMBL/GenBank/DDBJ whole genome shotgun (WGS) entry which is preliminary data.</text>
</comment>
<dbReference type="PANTHER" id="PTHR37017">
    <property type="entry name" value="AB HYDROLASE-1 DOMAIN-CONTAINING PROTEIN-RELATED"/>
    <property type="match status" value="1"/>
</dbReference>
<dbReference type="SUPFAM" id="SSF53474">
    <property type="entry name" value="alpha/beta-Hydrolases"/>
    <property type="match status" value="1"/>
</dbReference>
<organism evidence="2 3">
    <name type="scientific">Talaromyces amestolkiae</name>
    <dbReference type="NCBI Taxonomy" id="1196081"/>
    <lineage>
        <taxon>Eukaryota</taxon>
        <taxon>Fungi</taxon>
        <taxon>Dikarya</taxon>
        <taxon>Ascomycota</taxon>
        <taxon>Pezizomycotina</taxon>
        <taxon>Eurotiomycetes</taxon>
        <taxon>Eurotiomycetidae</taxon>
        <taxon>Eurotiales</taxon>
        <taxon>Trichocomaceae</taxon>
        <taxon>Talaromyces</taxon>
        <taxon>Talaromyces sect. Talaromyces</taxon>
    </lineage>
</organism>
<gene>
    <name evidence="2" type="ORF">BHQ10_010053</name>
</gene>
<dbReference type="GeneID" id="63799267"/>
<protein>
    <recommendedName>
        <fullName evidence="1">AB hydrolase-1 domain-containing protein</fullName>
    </recommendedName>
</protein>
<evidence type="ECO:0000313" key="2">
    <source>
        <dbReference type="EMBL" id="RAO74041.1"/>
    </source>
</evidence>
<dbReference type="PANTHER" id="PTHR37017:SF11">
    <property type="entry name" value="ESTERASE_LIPASE_THIOESTERASE DOMAIN-CONTAINING PROTEIN"/>
    <property type="match status" value="1"/>
</dbReference>
<dbReference type="OrthoDB" id="4223199at2759"/>
<evidence type="ECO:0000313" key="3">
    <source>
        <dbReference type="Proteomes" id="UP000249363"/>
    </source>
</evidence>
<dbReference type="AlphaFoldDB" id="A0A364LE98"/>